<accession>A0A0C4Y1T0</accession>
<dbReference type="InterPro" id="IPR000247">
    <property type="entry name" value="Cucumovirus_coat"/>
</dbReference>
<evidence type="ECO:0000256" key="8">
    <source>
        <dbReference type="ARBA" id="ARBA00031336"/>
    </source>
</evidence>
<keyword evidence="9" id="KW-0694">RNA-binding</keyword>
<proteinExistence type="inferred from homology"/>
<evidence type="ECO:0000256" key="1">
    <source>
        <dbReference type="ARBA" id="ARBA00004328"/>
    </source>
</evidence>
<name>A0A0C4Y1T0_9BROM</name>
<dbReference type="PRINTS" id="PR00222">
    <property type="entry name" value="CUCUMOCOAT"/>
</dbReference>
<dbReference type="Gene3D" id="2.60.120.530">
    <property type="entry name" value="Cucumovirus coat protein, subunit A"/>
    <property type="match status" value="1"/>
</dbReference>
<organism evidence="11">
    <name type="scientific">Peanut stunt virus</name>
    <dbReference type="NCBI Taxonomy" id="12313"/>
    <lineage>
        <taxon>Viruses</taxon>
        <taxon>Riboviria</taxon>
        <taxon>Orthornavirae</taxon>
        <taxon>Kitrinoviricota</taxon>
        <taxon>Alsuviricetes</taxon>
        <taxon>Martellivirales</taxon>
        <taxon>Bromoviridae</taxon>
        <taxon>Cucumovirus</taxon>
        <taxon>Cucumovirus PSV</taxon>
    </lineage>
</organism>
<evidence type="ECO:0000256" key="6">
    <source>
        <dbReference type="ARBA" id="ARBA00023060"/>
    </source>
</evidence>
<evidence type="ECO:0000256" key="9">
    <source>
        <dbReference type="RuleBase" id="RU369046"/>
    </source>
</evidence>
<feature type="region of interest" description="Disordered" evidence="10">
    <location>
        <begin position="1"/>
        <end position="30"/>
    </location>
</feature>
<keyword evidence="6 9" id="KW-1142">T=3 icosahedral capsid protein</keyword>
<keyword evidence="9" id="KW-0543">Viral nucleoprotein</keyword>
<gene>
    <name evidence="11" type="primary">CP</name>
</gene>
<dbReference type="EMBL" id="KM823526">
    <property type="protein sequence ID" value="AJF48814.1"/>
    <property type="molecule type" value="Genomic_RNA"/>
</dbReference>
<evidence type="ECO:0000313" key="11">
    <source>
        <dbReference type="EMBL" id="AJF48814.1"/>
    </source>
</evidence>
<comment type="subcellular location">
    <subcellularLocation>
        <location evidence="1 9">Virion</location>
    </subcellularLocation>
</comment>
<sequence length="221" mass="24660">MASRAGNGSRKSRRGKRSSAIHSASSQVDAHTRELRALTAQLNRWVFYYAAQMPTLEHPTFVSSRKCRPGYTYTSLDVRPTKTEKGHSFGQRLSLPTPVSEFPKKKVNCVQLRLNPSPTFDSTVWVTLRKLPPGFNLASENVFPLFTDGKSAVLTYQHVQTGVQPRNKIVYDRACVGTEVCDIGDNASIYLLNNDVIDTDELTVHTDVEHERIPSASKLPV</sequence>
<dbReference type="GO" id="GO:1990904">
    <property type="term" value="C:ribonucleoprotein complex"/>
    <property type="evidence" value="ECO:0007669"/>
    <property type="project" value="UniProtKB-KW"/>
</dbReference>
<dbReference type="InterPro" id="IPR037137">
    <property type="entry name" value="Cucumovirus_coat_Asu_sf"/>
</dbReference>
<evidence type="ECO:0000256" key="2">
    <source>
        <dbReference type="ARBA" id="ARBA00006031"/>
    </source>
</evidence>
<evidence type="ECO:0000256" key="10">
    <source>
        <dbReference type="SAM" id="MobiDB-lite"/>
    </source>
</evidence>
<reference evidence="11" key="1">
    <citation type="submission" date="2014-10" db="EMBL/GenBank/DDBJ databases">
        <title>Grouping 4 isolates of Peanut stunt virus in central region of Iran.</title>
        <authorList>
            <person name="Sokhanvar M."/>
        </authorList>
    </citation>
    <scope>NUCLEOTIDE SEQUENCE</scope>
    <source>
        <strain evidence="11">AD1</strain>
    </source>
</reference>
<keyword evidence="4 9" id="KW-0167">Capsid protein</keyword>
<evidence type="ECO:0000256" key="4">
    <source>
        <dbReference type="ARBA" id="ARBA00022561"/>
    </source>
</evidence>
<dbReference type="Pfam" id="PF00760">
    <property type="entry name" value="Cucumo_coat"/>
    <property type="match status" value="1"/>
</dbReference>
<evidence type="ECO:0000256" key="7">
    <source>
        <dbReference type="ARBA" id="ARBA00024815"/>
    </source>
</evidence>
<comment type="domain">
    <text evidence="9">The N-terminal arginine-rich stretch does not seem to be the major RNA-binding region that allows formation of an infectious ribonucleoprotein complex.</text>
</comment>
<feature type="compositionally biased region" description="Basic residues" evidence="10">
    <location>
        <begin position="10"/>
        <end position="19"/>
    </location>
</feature>
<dbReference type="SUPFAM" id="SSF88633">
    <property type="entry name" value="Positive stranded ssRNA viruses"/>
    <property type="match status" value="1"/>
</dbReference>
<evidence type="ECO:0000256" key="3">
    <source>
        <dbReference type="ARBA" id="ARBA00018091"/>
    </source>
</evidence>
<protein>
    <recommendedName>
        <fullName evidence="3 9">Capsid protein</fullName>
        <shortName evidence="9">CP</shortName>
    </recommendedName>
    <alternativeName>
        <fullName evidence="8 9">Coat protein</fullName>
    </alternativeName>
</protein>
<dbReference type="GO" id="GO:0019013">
    <property type="term" value="C:viral nucleocapsid"/>
    <property type="evidence" value="ECO:0007669"/>
    <property type="project" value="UniProtKB-UniRule"/>
</dbReference>
<comment type="function">
    <text evidence="7 9">Capsid protein. Probably binds RNA and plays a role in packaging.</text>
</comment>
<comment type="similarity">
    <text evidence="2 9">Belongs to the cucumovirus capsid protein family.</text>
</comment>
<keyword evidence="5 9" id="KW-0946">Virion</keyword>
<dbReference type="GO" id="GO:0039617">
    <property type="term" value="C:T=3 icosahedral viral capsid"/>
    <property type="evidence" value="ECO:0007669"/>
    <property type="project" value="UniProtKB-UniRule"/>
</dbReference>
<dbReference type="GO" id="GO:0005198">
    <property type="term" value="F:structural molecule activity"/>
    <property type="evidence" value="ECO:0007669"/>
    <property type="project" value="UniProtKB-UniRule"/>
</dbReference>
<keyword evidence="9" id="KW-0687">Ribonucleoprotein</keyword>
<keyword evidence="9" id="KW-0007">Acetylation</keyword>
<dbReference type="GO" id="GO:0003723">
    <property type="term" value="F:RNA binding"/>
    <property type="evidence" value="ECO:0007669"/>
    <property type="project" value="UniProtKB-UniRule"/>
</dbReference>
<evidence type="ECO:0000256" key="5">
    <source>
        <dbReference type="ARBA" id="ARBA00022844"/>
    </source>
</evidence>